<dbReference type="InterPro" id="IPR012340">
    <property type="entry name" value="NA-bd_OB-fold"/>
</dbReference>
<evidence type="ECO:0000313" key="5">
    <source>
        <dbReference type="EMBL" id="BBD21440.1"/>
    </source>
</evidence>
<evidence type="ECO:0000256" key="1">
    <source>
        <dbReference type="ARBA" id="ARBA00005657"/>
    </source>
</evidence>
<accession>A0A455QZB9</accession>
<dbReference type="EMBL" id="AB665055">
    <property type="protein sequence ID" value="BBD21440.1"/>
    <property type="molecule type" value="Genomic_DNA"/>
</dbReference>
<comment type="similarity">
    <text evidence="1 4">Belongs to the universal ribosomal protein uS12 family.</text>
</comment>
<dbReference type="GO" id="GO:0015935">
    <property type="term" value="C:small ribosomal subunit"/>
    <property type="evidence" value="ECO:0007669"/>
    <property type="project" value="InterPro"/>
</dbReference>
<dbReference type="Gene3D" id="2.40.50.140">
    <property type="entry name" value="Nucleic acid-binding proteins"/>
    <property type="match status" value="1"/>
</dbReference>
<dbReference type="PROSITE" id="PS00055">
    <property type="entry name" value="RIBOSOMAL_S12"/>
    <property type="match status" value="1"/>
</dbReference>
<protein>
    <submittedName>
        <fullName evidence="5">Ribosomal protein S12</fullName>
    </submittedName>
</protein>
<dbReference type="InterPro" id="IPR006032">
    <property type="entry name" value="Ribosomal_uS12"/>
</dbReference>
<reference evidence="5" key="1">
    <citation type="submission" date="2011-08" db="EMBL/GenBank/DDBJ databases">
        <title>Complete nucleotide sequence of the plastid genome from the apicomplexan parasite Babesia rodhaini.</title>
        <authorList>
            <person name="Hikosaka K."/>
            <person name="Arisue N."/>
            <person name="Tsuji N."/>
            <person name="Horii T."/>
            <person name="Kita K."/>
            <person name="Tanabe K."/>
        </authorList>
    </citation>
    <scope>NUCLEOTIDE SEQUENCE</scope>
    <source>
        <strain evidence="5">Australian</strain>
    </source>
</reference>
<dbReference type="PRINTS" id="PR01034">
    <property type="entry name" value="RIBOSOMALS12"/>
</dbReference>
<evidence type="ECO:0000256" key="3">
    <source>
        <dbReference type="ARBA" id="ARBA00023274"/>
    </source>
</evidence>
<dbReference type="NCBIfam" id="TIGR00981">
    <property type="entry name" value="rpsL_bact"/>
    <property type="match status" value="1"/>
</dbReference>
<keyword evidence="3 4" id="KW-0687">Ribonucleoprotein</keyword>
<dbReference type="SUPFAM" id="SSF50249">
    <property type="entry name" value="Nucleic acid-binding proteins"/>
    <property type="match status" value="1"/>
</dbReference>
<dbReference type="InterPro" id="IPR005679">
    <property type="entry name" value="Ribosomal_uS12_bac"/>
</dbReference>
<dbReference type="AlphaFoldDB" id="A0A455QZB9"/>
<evidence type="ECO:0000256" key="4">
    <source>
        <dbReference type="RuleBase" id="RU003622"/>
    </source>
</evidence>
<name>A0A455QZB9_BABRO</name>
<dbReference type="PANTHER" id="PTHR11652">
    <property type="entry name" value="30S RIBOSOMAL PROTEIN S12 FAMILY MEMBER"/>
    <property type="match status" value="1"/>
</dbReference>
<sequence length="134" mass="15579">MITLNQVIRGKRIKLKKKVKFPKLYGCPQKRGECKKVFIMSPKKPNSASRRVAKLFIRSKNEEIIVYIPGEGTNIKERDSVVYRGCNVKDLPGIKYKAILGVHNTDIKGLNYRRNKLSKYGIKNEKVYKRKRLL</sequence>
<dbReference type="PIRSF" id="PIRSF002133">
    <property type="entry name" value="Ribosomal_S12/S23"/>
    <property type="match status" value="1"/>
</dbReference>
<proteinExistence type="inferred from homology"/>
<dbReference type="GO" id="GO:0006412">
    <property type="term" value="P:translation"/>
    <property type="evidence" value="ECO:0007669"/>
    <property type="project" value="InterPro"/>
</dbReference>
<dbReference type="GO" id="GO:0003735">
    <property type="term" value="F:structural constituent of ribosome"/>
    <property type="evidence" value="ECO:0007669"/>
    <property type="project" value="InterPro"/>
</dbReference>
<keyword evidence="2 4" id="KW-0689">Ribosomal protein</keyword>
<dbReference type="Pfam" id="PF00164">
    <property type="entry name" value="Ribosom_S12_S23"/>
    <property type="match status" value="1"/>
</dbReference>
<gene>
    <name evidence="5" type="primary">rps12</name>
</gene>
<evidence type="ECO:0000256" key="2">
    <source>
        <dbReference type="ARBA" id="ARBA00022980"/>
    </source>
</evidence>
<organism evidence="5">
    <name type="scientific">Babesia rodhaini</name>
    <dbReference type="NCBI Taxonomy" id="5870"/>
    <lineage>
        <taxon>Eukaryota</taxon>
        <taxon>Sar</taxon>
        <taxon>Alveolata</taxon>
        <taxon>Apicomplexa</taxon>
        <taxon>Aconoidasida</taxon>
        <taxon>Piroplasmida</taxon>
        <taxon>Babesiidae</taxon>
        <taxon>Babesia</taxon>
    </lineage>
</organism>